<name>A0A433Y8T2_9BACL</name>
<comment type="caution">
    <text evidence="2">The sequence shown here is derived from an EMBL/GenBank/DDBJ whole genome shotgun (WGS) entry which is preliminary data.</text>
</comment>
<reference evidence="2 3" key="1">
    <citation type="submission" date="2018-12" db="EMBL/GenBank/DDBJ databases">
        <authorList>
            <person name="Sun L."/>
            <person name="Chen Z."/>
        </authorList>
    </citation>
    <scope>NUCLEOTIDE SEQUENCE [LARGE SCALE GENOMIC DNA]</scope>
    <source>
        <strain evidence="2 3">DSM 15890</strain>
    </source>
</reference>
<feature type="domain" description="SLH" evidence="1">
    <location>
        <begin position="1"/>
        <end position="41"/>
    </location>
</feature>
<evidence type="ECO:0000259" key="1">
    <source>
        <dbReference type="PROSITE" id="PS51272"/>
    </source>
</evidence>
<dbReference type="InterPro" id="IPR001119">
    <property type="entry name" value="SLH_dom"/>
</dbReference>
<proteinExistence type="predicted"/>
<dbReference type="OrthoDB" id="504962at2"/>
<evidence type="ECO:0000313" key="3">
    <source>
        <dbReference type="Proteomes" id="UP000279446"/>
    </source>
</evidence>
<sequence length="50" mass="5674">MQLINGYKDGTFRPNIPITRAEFAVILNRVFNISSSRSCLGRPYSQWIAA</sequence>
<gene>
    <name evidence="2" type="ORF">EJP82_12675</name>
</gene>
<dbReference type="PROSITE" id="PS51272">
    <property type="entry name" value="SLH"/>
    <property type="match status" value="1"/>
</dbReference>
<dbReference type="EMBL" id="RZNY01000009">
    <property type="protein sequence ID" value="RUT46323.1"/>
    <property type="molecule type" value="Genomic_DNA"/>
</dbReference>
<dbReference type="RefSeq" id="WP_127192426.1">
    <property type="nucleotide sequence ID" value="NZ_RZNY01000009.1"/>
</dbReference>
<dbReference type="Proteomes" id="UP000279446">
    <property type="component" value="Unassembled WGS sequence"/>
</dbReference>
<organism evidence="2 3">
    <name type="scientific">Paenibacillus anaericanus</name>
    <dbReference type="NCBI Taxonomy" id="170367"/>
    <lineage>
        <taxon>Bacteria</taxon>
        <taxon>Bacillati</taxon>
        <taxon>Bacillota</taxon>
        <taxon>Bacilli</taxon>
        <taxon>Bacillales</taxon>
        <taxon>Paenibacillaceae</taxon>
        <taxon>Paenibacillus</taxon>
    </lineage>
</organism>
<evidence type="ECO:0000313" key="2">
    <source>
        <dbReference type="EMBL" id="RUT46323.1"/>
    </source>
</evidence>
<keyword evidence="3" id="KW-1185">Reference proteome</keyword>
<accession>A0A433Y8T2</accession>
<protein>
    <submittedName>
        <fullName evidence="2">S-layer homology domain-containing protein</fullName>
    </submittedName>
</protein>
<dbReference type="AlphaFoldDB" id="A0A433Y8T2"/>
<dbReference type="Pfam" id="PF00395">
    <property type="entry name" value="SLH"/>
    <property type="match status" value="1"/>
</dbReference>